<proteinExistence type="predicted"/>
<protein>
    <submittedName>
        <fullName evidence="1">Small G protein signaling modulator 1</fullName>
    </submittedName>
</protein>
<comment type="caution">
    <text evidence="1">The sequence shown here is derived from an EMBL/GenBank/DDBJ whole genome shotgun (WGS) entry which is preliminary data.</text>
</comment>
<evidence type="ECO:0000313" key="1">
    <source>
        <dbReference type="EMBL" id="KAG8012041.1"/>
    </source>
</evidence>
<keyword evidence="2" id="KW-1185">Reference proteome</keyword>
<dbReference type="EMBL" id="CM024801">
    <property type="protein sequence ID" value="KAG8012041.1"/>
    <property type="molecule type" value="Genomic_DNA"/>
</dbReference>
<organism evidence="1 2">
    <name type="scientific">Nibea albiflora</name>
    <name type="common">Yellow drum</name>
    <name type="synonym">Corvina albiflora</name>
    <dbReference type="NCBI Taxonomy" id="240163"/>
    <lineage>
        <taxon>Eukaryota</taxon>
        <taxon>Metazoa</taxon>
        <taxon>Chordata</taxon>
        <taxon>Craniata</taxon>
        <taxon>Vertebrata</taxon>
        <taxon>Euteleostomi</taxon>
        <taxon>Actinopterygii</taxon>
        <taxon>Neopterygii</taxon>
        <taxon>Teleostei</taxon>
        <taxon>Neoteleostei</taxon>
        <taxon>Acanthomorphata</taxon>
        <taxon>Eupercaria</taxon>
        <taxon>Sciaenidae</taxon>
        <taxon>Nibea</taxon>
    </lineage>
</organism>
<evidence type="ECO:0000313" key="2">
    <source>
        <dbReference type="Proteomes" id="UP000805704"/>
    </source>
</evidence>
<accession>A0ACB7FCM4</accession>
<sequence length="795" mass="89481">MWHPTLRKSSCSSCSQGSFSDGVTPKGCNHERAPLKLLCDNMKYQIISRAFYGWLAYCRHLSTVRTHLSALVNHTIVAPDVPRDAYKGLTTDVWQAFLQDCTVDEQVRVCYQQTMREWLGCEEIVRQREKEQHAAALAKCISGASMDSSSQKMIHHDSTVSNEVKHTYIQSHSSQSSDRQSLARLQSDSSSSTQVFESVEEVDQIETEPKNEEAKQVPKMPNGALQNGTSSPDSGHPSSRNFSVTSGLSDGSLSTEDSGAPDTAPRSAAVPQAPQSPVKPAGVESDGLTEDRQAKGKVKDKEEEAKEVKAADATKTAENTKTEVTGGNMNQPLKEELVKEPRIQETVEESGAIETEGPKCEDKDLADIKGSLESGDKETSGVDTMMVSSEKEVEVNNEETSKLEKTAETNVENEMEKSKTSKPQEVSLADGKENTFRDPAAPEVEKNLVFSADSEVSRARETYFTSQKDEAQVMTESDESPSAIEMEEIPKAKVSMVPWSRKGRCEASSFSEDSAPHVELRQEEEQGKPSPEGTESILSEEPEMESLYPNFDSLTGSENTKNEATSQESTTGSPFSQELLDLYTLNLHRIEKDVQRCDRNYWYFTPANLEKLRNIMCSYIWRHLDIGYVQGMCDLLAPLLVILDDGDCFTELMKRMNQNFPHGGAMDTHFANMRSLIQILDSELFELMHQNGDYTHFYFCYRWFLLDFKRELVYDDVFAVWETIWAAKYVSSNHFVLFIALALVEIYRDIILENNMDFTDIIKFFNEMAEHHSIKQILTQARDLVYKVQMLIENK</sequence>
<dbReference type="Proteomes" id="UP000805704">
    <property type="component" value="Chromosome 13"/>
</dbReference>
<gene>
    <name evidence="1" type="primary">SGSM1</name>
    <name evidence="1" type="ORF">GBF38_004474</name>
</gene>
<reference evidence="1" key="1">
    <citation type="submission" date="2020-04" db="EMBL/GenBank/DDBJ databases">
        <title>A chromosome-scale assembly and high-density genetic map of the yellow drum (Nibea albiflora) genome.</title>
        <authorList>
            <person name="Xu D."/>
            <person name="Zhang W."/>
            <person name="Chen R."/>
            <person name="Tan P."/>
            <person name="Wang L."/>
            <person name="Song H."/>
            <person name="Tian L."/>
            <person name="Zhu Q."/>
            <person name="Wang B."/>
        </authorList>
    </citation>
    <scope>NUCLEOTIDE SEQUENCE</scope>
    <source>
        <strain evidence="1">ZJHYS-2018</strain>
    </source>
</reference>
<name>A0ACB7FCM4_NIBAL</name>